<evidence type="ECO:0000313" key="2">
    <source>
        <dbReference type="EMBL" id="SUA72269.1"/>
    </source>
</evidence>
<dbReference type="Pfam" id="PF13349">
    <property type="entry name" value="DUF4097"/>
    <property type="match status" value="1"/>
</dbReference>
<dbReference type="PANTHER" id="PTHR34094:SF1">
    <property type="entry name" value="PROTEIN FAM185A"/>
    <property type="match status" value="1"/>
</dbReference>
<dbReference type="InterPro" id="IPR025164">
    <property type="entry name" value="Toastrack_DUF4097"/>
</dbReference>
<organism evidence="2 3">
    <name type="scientific">Paenibacillus polymyxa</name>
    <name type="common">Bacillus polymyxa</name>
    <dbReference type="NCBI Taxonomy" id="1406"/>
    <lineage>
        <taxon>Bacteria</taxon>
        <taxon>Bacillati</taxon>
        <taxon>Bacillota</taxon>
        <taxon>Bacilli</taxon>
        <taxon>Bacillales</taxon>
        <taxon>Paenibacillaceae</taxon>
        <taxon>Paenibacillus</taxon>
    </lineage>
</organism>
<gene>
    <name evidence="2" type="primary">liaG3</name>
    <name evidence="2" type="ORF">NCTC10343_05224</name>
</gene>
<dbReference type="EMBL" id="UGSC01000001">
    <property type="protein sequence ID" value="SUA72269.1"/>
    <property type="molecule type" value="Genomic_DNA"/>
</dbReference>
<evidence type="ECO:0000259" key="1">
    <source>
        <dbReference type="Pfam" id="PF13349"/>
    </source>
</evidence>
<protein>
    <submittedName>
        <fullName evidence="2">Protein liaG</fullName>
    </submittedName>
</protein>
<dbReference type="GeneID" id="93348526"/>
<dbReference type="PANTHER" id="PTHR34094">
    <property type="match status" value="1"/>
</dbReference>
<feature type="domain" description="DUF4097" evidence="1">
    <location>
        <begin position="50"/>
        <end position="281"/>
    </location>
</feature>
<dbReference type="AlphaFoldDB" id="A0A378Y7A7"/>
<proteinExistence type="predicted"/>
<reference evidence="2 3" key="1">
    <citation type="submission" date="2018-06" db="EMBL/GenBank/DDBJ databases">
        <authorList>
            <consortium name="Pathogen Informatics"/>
            <person name="Doyle S."/>
        </authorList>
    </citation>
    <scope>NUCLEOTIDE SEQUENCE [LARGE SCALE GENOMIC DNA]</scope>
    <source>
        <strain evidence="2 3">NCTC10343</strain>
    </source>
</reference>
<dbReference type="RefSeq" id="WP_019688889.1">
    <property type="nucleotide sequence ID" value="NZ_CP036496.1"/>
</dbReference>
<name>A0A378Y7A7_PAEPO</name>
<accession>A0A378Y7A7</accession>
<evidence type="ECO:0000313" key="3">
    <source>
        <dbReference type="Proteomes" id="UP000254400"/>
    </source>
</evidence>
<dbReference type="Proteomes" id="UP000254400">
    <property type="component" value="Unassembled WGS sequence"/>
</dbReference>
<sequence>MNKMWFIAAGLCIVIGVAGMVVYGAPWNQQVMKETTAINKKWTFTRGQLQNLKVDSSDDVSILFTPGSGDQGTIRISGEVQTKVADQIHNARIENGKLTIQSKPAPSLSFFSFTPDLDQTITVEMPAGETLADLQVDTHSGNVKLQDASVENTSITATSGTAEITNLRSTHLIANLTSGNFIANQLTADMELKLTSGDVTIRDYSGNGLLSLTSGESNITQRTVSNLEVNSDSGDVNIKQALDFKGVYNVHSDSGSINTPESVPGAASVIKVETTSGDIDISK</sequence>